<dbReference type="Proteomes" id="UP000561011">
    <property type="component" value="Unassembled WGS sequence"/>
</dbReference>
<name>A0A853EVC5_9MICO</name>
<dbReference type="EMBL" id="JACBYE010000012">
    <property type="protein sequence ID" value="NYS93293.1"/>
    <property type="molecule type" value="Genomic_DNA"/>
</dbReference>
<dbReference type="InterPro" id="IPR029000">
    <property type="entry name" value="Cyclophilin-like_dom_sf"/>
</dbReference>
<keyword evidence="3" id="KW-1185">Reference proteome</keyword>
<dbReference type="Gene3D" id="2.40.100.20">
    <property type="match status" value="1"/>
</dbReference>
<evidence type="ECO:0000313" key="2">
    <source>
        <dbReference type="EMBL" id="NYS93293.1"/>
    </source>
</evidence>
<sequence length="119" mass="12645">MKIRLSLPGGEATGEIVDSVAGRDLVSLLPVTVEMYDLFDREKPGPLPRALDGVTETALTYAVGQIGYWAPSHDIIFFTADDGKLEIPEPGIVHLGTVTSGLETIAAAGDSFTMTIERA</sequence>
<reference evidence="2 3" key="1">
    <citation type="submission" date="2020-07" db="EMBL/GenBank/DDBJ databases">
        <title>MOT database genomes.</title>
        <authorList>
            <person name="Joseph S."/>
            <person name="Aduse-Opoku J."/>
            <person name="Hashim A."/>
            <person name="Wade W."/>
            <person name="Curtis M."/>
        </authorList>
    </citation>
    <scope>NUCLEOTIDE SEQUENCE [LARGE SCALE GENOMIC DNA]</scope>
    <source>
        <strain evidence="2 3">DSM 100099</strain>
    </source>
</reference>
<organism evidence="2 3">
    <name type="scientific">Sanguibacter inulinus</name>
    <dbReference type="NCBI Taxonomy" id="60922"/>
    <lineage>
        <taxon>Bacteria</taxon>
        <taxon>Bacillati</taxon>
        <taxon>Actinomycetota</taxon>
        <taxon>Actinomycetes</taxon>
        <taxon>Micrococcales</taxon>
        <taxon>Sanguibacteraceae</taxon>
        <taxon>Sanguibacter</taxon>
    </lineage>
</organism>
<protein>
    <recommendedName>
        <fullName evidence="1">Cyclophilin-like domain-containing protein</fullName>
    </recommendedName>
</protein>
<evidence type="ECO:0000313" key="3">
    <source>
        <dbReference type="Proteomes" id="UP000561011"/>
    </source>
</evidence>
<comment type="caution">
    <text evidence="2">The sequence shown here is derived from an EMBL/GenBank/DDBJ whole genome shotgun (WGS) entry which is preliminary data.</text>
</comment>
<dbReference type="RefSeq" id="WP_179912981.1">
    <property type="nucleotide sequence ID" value="NZ_JACBYE010000012.1"/>
</dbReference>
<dbReference type="InterPro" id="IPR041183">
    <property type="entry name" value="Cyclophilin-like"/>
</dbReference>
<accession>A0A853EVC5</accession>
<gene>
    <name evidence="2" type="ORF">HZZ10_07090</name>
</gene>
<dbReference type="Pfam" id="PF18050">
    <property type="entry name" value="Cyclophil_like2"/>
    <property type="match status" value="1"/>
</dbReference>
<dbReference type="AlphaFoldDB" id="A0A853EVC5"/>
<evidence type="ECO:0000259" key="1">
    <source>
        <dbReference type="Pfam" id="PF18050"/>
    </source>
</evidence>
<dbReference type="SUPFAM" id="SSF50891">
    <property type="entry name" value="Cyclophilin-like"/>
    <property type="match status" value="1"/>
</dbReference>
<feature type="domain" description="Cyclophilin-like" evidence="1">
    <location>
        <begin position="8"/>
        <end position="117"/>
    </location>
</feature>
<proteinExistence type="predicted"/>